<evidence type="ECO:0008006" key="3">
    <source>
        <dbReference type="Google" id="ProtNLM"/>
    </source>
</evidence>
<dbReference type="STRING" id="4795.A0A225VQT9"/>
<dbReference type="PANTHER" id="PTHR33050:SF7">
    <property type="entry name" value="RIBONUCLEASE H"/>
    <property type="match status" value="1"/>
</dbReference>
<dbReference type="EMBL" id="NBNE01003396">
    <property type="protein sequence ID" value="OWZ07803.1"/>
    <property type="molecule type" value="Genomic_DNA"/>
</dbReference>
<dbReference type="PANTHER" id="PTHR33050">
    <property type="entry name" value="REVERSE TRANSCRIPTASE DOMAIN-CONTAINING PROTEIN"/>
    <property type="match status" value="1"/>
</dbReference>
<protein>
    <recommendedName>
        <fullName evidence="3">Reverse transcriptase</fullName>
    </recommendedName>
</protein>
<sequence length="235" mass="26186">MLRGELLCDDHTCLEVDTGTRCAEANWALRKTMATVLGPTAINEKKFMGWSTELKALGLMWNTVSGTVAVPDDKIANAQLRIQDLIHADKSTLSAINKLLGSRRCVSTCVPPAPGILAKSPILAQGKKFYFIPVEHFAQLLPPSRHVFMDVSDTGVCVLKPQLKQYIRVQFSEAVRQTFTDTKTHNSINVRELMGHVLAALHWAPRWASTGRDKTHVRMWIGNTSAVAWLEKRAR</sequence>
<accession>A0A225VQT9</accession>
<dbReference type="AlphaFoldDB" id="A0A225VQT9"/>
<evidence type="ECO:0000313" key="2">
    <source>
        <dbReference type="Proteomes" id="UP000198211"/>
    </source>
</evidence>
<proteinExistence type="predicted"/>
<evidence type="ECO:0000313" key="1">
    <source>
        <dbReference type="EMBL" id="OWZ07803.1"/>
    </source>
</evidence>
<comment type="caution">
    <text evidence="1">The sequence shown here is derived from an EMBL/GenBank/DDBJ whole genome shotgun (WGS) entry which is preliminary data.</text>
</comment>
<reference evidence="2" key="1">
    <citation type="submission" date="2017-03" db="EMBL/GenBank/DDBJ databases">
        <title>Phytopthora megakarya and P. palmivora, two closely related causual agents of cacao black pod achieved similar genome size and gene model numbers by different mechanisms.</title>
        <authorList>
            <person name="Ali S."/>
            <person name="Shao J."/>
            <person name="Larry D.J."/>
            <person name="Kronmiller B."/>
            <person name="Shen D."/>
            <person name="Strem M.D."/>
            <person name="Melnick R.L."/>
            <person name="Guiltinan M.J."/>
            <person name="Tyler B.M."/>
            <person name="Meinhardt L.W."/>
            <person name="Bailey B.A."/>
        </authorList>
    </citation>
    <scope>NUCLEOTIDE SEQUENCE [LARGE SCALE GENOMIC DNA]</scope>
    <source>
        <strain evidence="2">zdho120</strain>
    </source>
</reference>
<dbReference type="Proteomes" id="UP000198211">
    <property type="component" value="Unassembled WGS sequence"/>
</dbReference>
<keyword evidence="2" id="KW-1185">Reference proteome</keyword>
<dbReference type="OrthoDB" id="2506773at2759"/>
<organism evidence="1 2">
    <name type="scientific">Phytophthora megakarya</name>
    <dbReference type="NCBI Taxonomy" id="4795"/>
    <lineage>
        <taxon>Eukaryota</taxon>
        <taxon>Sar</taxon>
        <taxon>Stramenopiles</taxon>
        <taxon>Oomycota</taxon>
        <taxon>Peronosporomycetes</taxon>
        <taxon>Peronosporales</taxon>
        <taxon>Peronosporaceae</taxon>
        <taxon>Phytophthora</taxon>
    </lineage>
</organism>
<dbReference type="InterPro" id="IPR052055">
    <property type="entry name" value="Hepadnavirus_pol/RT"/>
</dbReference>
<name>A0A225VQT9_9STRA</name>
<gene>
    <name evidence="1" type="ORF">PHMEG_00019763</name>
</gene>